<comment type="catalytic activity">
    <reaction evidence="16 17">
        <text>L-seryl-[protein] + ATP = O-phospho-L-seryl-[protein] + ADP + H(+)</text>
        <dbReference type="Rhea" id="RHEA:17989"/>
        <dbReference type="Rhea" id="RHEA-COMP:9863"/>
        <dbReference type="Rhea" id="RHEA-COMP:11604"/>
        <dbReference type="ChEBI" id="CHEBI:15378"/>
        <dbReference type="ChEBI" id="CHEBI:29999"/>
        <dbReference type="ChEBI" id="CHEBI:30616"/>
        <dbReference type="ChEBI" id="CHEBI:83421"/>
        <dbReference type="ChEBI" id="CHEBI:456216"/>
        <dbReference type="EC" id="2.7.11.1"/>
    </reaction>
</comment>
<dbReference type="SMART" id="SM00220">
    <property type="entry name" value="S_TKc"/>
    <property type="match status" value="1"/>
</dbReference>
<dbReference type="SMART" id="SM00108">
    <property type="entry name" value="B_lectin"/>
    <property type="match status" value="1"/>
</dbReference>
<evidence type="ECO:0000256" key="4">
    <source>
        <dbReference type="ARBA" id="ARBA00022679"/>
    </source>
</evidence>
<evidence type="ECO:0000256" key="16">
    <source>
        <dbReference type="ARBA" id="ARBA00048679"/>
    </source>
</evidence>
<dbReference type="CDD" id="cd01098">
    <property type="entry name" value="PAN_AP_plant"/>
    <property type="match status" value="1"/>
</dbReference>
<evidence type="ECO:0000256" key="8">
    <source>
        <dbReference type="ARBA" id="ARBA00022777"/>
    </source>
</evidence>
<dbReference type="InterPro" id="IPR036426">
    <property type="entry name" value="Bulb-type_lectin_dom_sf"/>
</dbReference>
<feature type="transmembrane region" description="Helical" evidence="19">
    <location>
        <begin position="21"/>
        <end position="42"/>
    </location>
</feature>
<evidence type="ECO:0000256" key="11">
    <source>
        <dbReference type="ARBA" id="ARBA00023136"/>
    </source>
</evidence>
<dbReference type="Pfam" id="PF00954">
    <property type="entry name" value="S_locus_glycop"/>
    <property type="match status" value="1"/>
</dbReference>
<dbReference type="InterPro" id="IPR000858">
    <property type="entry name" value="S_locus_glycoprot_dom"/>
</dbReference>
<proteinExistence type="inferred from homology"/>
<evidence type="ECO:0000256" key="5">
    <source>
        <dbReference type="ARBA" id="ARBA00022692"/>
    </source>
</evidence>
<reference evidence="22" key="1">
    <citation type="journal article" date="2023" name="bioRxiv">
        <title>Improved chromosome-level genome assembly for marigold (Tagetes erecta).</title>
        <authorList>
            <person name="Jiang F."/>
            <person name="Yuan L."/>
            <person name="Wang S."/>
            <person name="Wang H."/>
            <person name="Xu D."/>
            <person name="Wang A."/>
            <person name="Fan W."/>
        </authorList>
    </citation>
    <scope>NUCLEOTIDE SEQUENCE</scope>
    <source>
        <strain evidence="22">WSJ</strain>
        <tissue evidence="22">Leaf</tissue>
    </source>
</reference>
<evidence type="ECO:0000256" key="17">
    <source>
        <dbReference type="PIRNR" id="PIRNR000641"/>
    </source>
</evidence>
<keyword evidence="3" id="KW-0245">EGF-like domain</keyword>
<gene>
    <name evidence="22" type="ORF">QVD17_39290</name>
</gene>
<organism evidence="22 23">
    <name type="scientific">Tagetes erecta</name>
    <name type="common">African marigold</name>
    <dbReference type="NCBI Taxonomy" id="13708"/>
    <lineage>
        <taxon>Eukaryota</taxon>
        <taxon>Viridiplantae</taxon>
        <taxon>Streptophyta</taxon>
        <taxon>Embryophyta</taxon>
        <taxon>Tracheophyta</taxon>
        <taxon>Spermatophyta</taxon>
        <taxon>Magnoliopsida</taxon>
        <taxon>eudicotyledons</taxon>
        <taxon>Gunneridae</taxon>
        <taxon>Pentapetalae</taxon>
        <taxon>asterids</taxon>
        <taxon>campanulids</taxon>
        <taxon>Asterales</taxon>
        <taxon>Asteraceae</taxon>
        <taxon>Asteroideae</taxon>
        <taxon>Heliantheae alliance</taxon>
        <taxon>Tageteae</taxon>
        <taxon>Tagetes</taxon>
    </lineage>
</organism>
<feature type="domain" description="Protein kinase" evidence="20">
    <location>
        <begin position="535"/>
        <end position="821"/>
    </location>
</feature>
<evidence type="ECO:0000256" key="10">
    <source>
        <dbReference type="ARBA" id="ARBA00022989"/>
    </source>
</evidence>
<dbReference type="PROSITE" id="PS00107">
    <property type="entry name" value="PROTEIN_KINASE_ATP"/>
    <property type="match status" value="1"/>
</dbReference>
<dbReference type="InterPro" id="IPR001480">
    <property type="entry name" value="Bulb-type_lectin_dom"/>
</dbReference>
<dbReference type="InterPro" id="IPR008271">
    <property type="entry name" value="Ser/Thr_kinase_AS"/>
</dbReference>
<keyword evidence="7 17" id="KW-0547">Nucleotide-binding</keyword>
<evidence type="ECO:0000256" key="1">
    <source>
        <dbReference type="ARBA" id="ARBA00004479"/>
    </source>
</evidence>
<evidence type="ECO:0000256" key="18">
    <source>
        <dbReference type="PROSITE-ProRule" id="PRU10141"/>
    </source>
</evidence>
<keyword evidence="12" id="KW-1015">Disulfide bond</keyword>
<dbReference type="Proteomes" id="UP001229421">
    <property type="component" value="Unassembled WGS sequence"/>
</dbReference>
<dbReference type="FunFam" id="3.30.200.20:FF:000059">
    <property type="entry name" value="S-receptor-like serine/threonine-protein kinase"/>
    <property type="match status" value="1"/>
</dbReference>
<dbReference type="GO" id="GO:0005524">
    <property type="term" value="F:ATP binding"/>
    <property type="evidence" value="ECO:0007669"/>
    <property type="project" value="UniProtKB-UniRule"/>
</dbReference>
<name>A0AAD8JQG2_TARER</name>
<comment type="subcellular location">
    <subcellularLocation>
        <location evidence="1">Membrane</location>
        <topology evidence="1">Single-pass type I membrane protein</topology>
    </subcellularLocation>
</comment>
<dbReference type="FunFam" id="1.10.510.10:FF:000537">
    <property type="entry name" value="Putative receptor-like protein kinase"/>
    <property type="match status" value="1"/>
</dbReference>
<dbReference type="PIRSF" id="PIRSF000641">
    <property type="entry name" value="SRK"/>
    <property type="match status" value="1"/>
</dbReference>
<dbReference type="Gene3D" id="3.30.200.20">
    <property type="entry name" value="Phosphorylase Kinase, domain 1"/>
    <property type="match status" value="1"/>
</dbReference>
<feature type="domain" description="Bulb-type lectin" evidence="21">
    <location>
        <begin position="55"/>
        <end position="176"/>
    </location>
</feature>
<comment type="catalytic activity">
    <reaction evidence="15 17">
        <text>L-threonyl-[protein] + ATP = O-phospho-L-threonyl-[protein] + ADP + H(+)</text>
        <dbReference type="Rhea" id="RHEA:46608"/>
        <dbReference type="Rhea" id="RHEA-COMP:11060"/>
        <dbReference type="Rhea" id="RHEA-COMP:11605"/>
        <dbReference type="ChEBI" id="CHEBI:15378"/>
        <dbReference type="ChEBI" id="CHEBI:30013"/>
        <dbReference type="ChEBI" id="CHEBI:30616"/>
        <dbReference type="ChEBI" id="CHEBI:61977"/>
        <dbReference type="ChEBI" id="CHEBI:456216"/>
        <dbReference type="EC" id="2.7.11.1"/>
    </reaction>
</comment>
<dbReference type="InterPro" id="IPR024171">
    <property type="entry name" value="SRK-like_kinase"/>
</dbReference>
<dbReference type="PANTHER" id="PTHR47974:SF3">
    <property type="entry name" value="RECEPTOR-LIKE SERINE_THREONINE-PROTEIN KINASE"/>
    <property type="match status" value="1"/>
</dbReference>
<dbReference type="PROSITE" id="PS50011">
    <property type="entry name" value="PROTEIN_KINASE_DOM"/>
    <property type="match status" value="1"/>
</dbReference>
<keyword evidence="10 19" id="KW-1133">Transmembrane helix</keyword>
<keyword evidence="23" id="KW-1185">Reference proteome</keyword>
<keyword evidence="13" id="KW-0675">Receptor</keyword>
<feature type="binding site" evidence="18">
    <location>
        <position position="563"/>
    </location>
    <ligand>
        <name>ATP</name>
        <dbReference type="ChEBI" id="CHEBI:30616"/>
    </ligand>
</feature>
<evidence type="ECO:0000256" key="12">
    <source>
        <dbReference type="ARBA" id="ARBA00023157"/>
    </source>
</evidence>
<comment type="caution">
    <text evidence="22">The sequence shown here is derived from an EMBL/GenBank/DDBJ whole genome shotgun (WGS) entry which is preliminary data.</text>
</comment>
<dbReference type="SUPFAM" id="SSF56112">
    <property type="entry name" value="Protein kinase-like (PK-like)"/>
    <property type="match status" value="1"/>
</dbReference>
<dbReference type="InterPro" id="IPR011009">
    <property type="entry name" value="Kinase-like_dom_sf"/>
</dbReference>
<evidence type="ECO:0000256" key="13">
    <source>
        <dbReference type="ARBA" id="ARBA00023170"/>
    </source>
</evidence>
<protein>
    <recommendedName>
        <fullName evidence="17">Receptor-like serine/threonine-protein kinase</fullName>
        <ecNumber evidence="17">2.7.11.1</ecNumber>
    </recommendedName>
</protein>
<keyword evidence="9 17" id="KW-0067">ATP-binding</keyword>
<dbReference type="EC" id="2.7.11.1" evidence="17"/>
<dbReference type="Gene3D" id="1.10.510.10">
    <property type="entry name" value="Transferase(Phosphotransferase) domain 1"/>
    <property type="match status" value="1"/>
</dbReference>
<dbReference type="Pfam" id="PF01453">
    <property type="entry name" value="B_lectin"/>
    <property type="match status" value="1"/>
</dbReference>
<dbReference type="GO" id="GO:0048544">
    <property type="term" value="P:recognition of pollen"/>
    <property type="evidence" value="ECO:0007669"/>
    <property type="project" value="InterPro"/>
</dbReference>
<dbReference type="AlphaFoldDB" id="A0AAD8JQG2"/>
<evidence type="ECO:0000256" key="14">
    <source>
        <dbReference type="ARBA" id="ARBA00023180"/>
    </source>
</evidence>
<dbReference type="Gene3D" id="2.90.10.10">
    <property type="entry name" value="Bulb-type lectin domain"/>
    <property type="match status" value="1"/>
</dbReference>
<accession>A0AAD8JQG2</accession>
<dbReference type="EMBL" id="JAUHHV010000011">
    <property type="protein sequence ID" value="KAK1407669.1"/>
    <property type="molecule type" value="Genomic_DNA"/>
</dbReference>
<dbReference type="GO" id="GO:0004674">
    <property type="term" value="F:protein serine/threonine kinase activity"/>
    <property type="evidence" value="ECO:0007669"/>
    <property type="project" value="UniProtKB-KW"/>
</dbReference>
<evidence type="ECO:0000259" key="21">
    <source>
        <dbReference type="PROSITE" id="PS50927"/>
    </source>
</evidence>
<evidence type="ECO:0000256" key="6">
    <source>
        <dbReference type="ARBA" id="ARBA00022729"/>
    </source>
</evidence>
<dbReference type="SUPFAM" id="SSF51110">
    <property type="entry name" value="alpha-D-mannose-specific plant lectins"/>
    <property type="match status" value="1"/>
</dbReference>
<dbReference type="CDD" id="cd14066">
    <property type="entry name" value="STKc_IRAK"/>
    <property type="match status" value="1"/>
</dbReference>
<keyword evidence="14" id="KW-0325">Glycoprotein</keyword>
<keyword evidence="8 17" id="KW-0418">Kinase</keyword>
<evidence type="ECO:0000313" key="23">
    <source>
        <dbReference type="Proteomes" id="UP001229421"/>
    </source>
</evidence>
<dbReference type="InterPro" id="IPR017441">
    <property type="entry name" value="Protein_kinase_ATP_BS"/>
</dbReference>
<dbReference type="GO" id="GO:0016020">
    <property type="term" value="C:membrane"/>
    <property type="evidence" value="ECO:0007669"/>
    <property type="project" value="UniProtKB-SubCell"/>
</dbReference>
<evidence type="ECO:0000259" key="20">
    <source>
        <dbReference type="PROSITE" id="PS50011"/>
    </source>
</evidence>
<keyword evidence="11 19" id="KW-0472">Membrane</keyword>
<evidence type="ECO:0000256" key="15">
    <source>
        <dbReference type="ARBA" id="ARBA00047899"/>
    </source>
</evidence>
<feature type="transmembrane region" description="Helical" evidence="19">
    <location>
        <begin position="481"/>
        <end position="503"/>
    </location>
</feature>
<evidence type="ECO:0000256" key="3">
    <source>
        <dbReference type="ARBA" id="ARBA00022536"/>
    </source>
</evidence>
<evidence type="ECO:0000256" key="7">
    <source>
        <dbReference type="ARBA" id="ARBA00022741"/>
    </source>
</evidence>
<evidence type="ECO:0000256" key="9">
    <source>
        <dbReference type="ARBA" id="ARBA00022840"/>
    </source>
</evidence>
<dbReference type="PROSITE" id="PS00108">
    <property type="entry name" value="PROTEIN_KINASE_ST"/>
    <property type="match status" value="1"/>
</dbReference>
<dbReference type="PROSITE" id="PS50927">
    <property type="entry name" value="BULB_LECTIN"/>
    <property type="match status" value="1"/>
</dbReference>
<dbReference type="InterPro" id="IPR000719">
    <property type="entry name" value="Prot_kinase_dom"/>
</dbReference>
<sequence length="821" mass="93870">MIITNSFFPVFSHINYKHKDIHPYFIMYLIFLFVLPLVTLPYSTHTAIVSSPQSVLTQGSSLYVEKNEHLVSPNRVFTAGFHQIGQNAYCFAIWFTQPMVDGNHTLVWMANRDEPVNGKRSKLSLDKSGNLVLTDARRRLWTTNTKSNSPLQLKLLNSGNLVLAHLNNQSYVWQSFNYPTNTILPNQPFTKDIILTSSRSLTNYSNGFYKLYFENDNVLSLLYKNDQITSVYWPKPWLLRWEAGRSTYNNSRIALLDFKGRFTSSDSFSFITSDYGETVQRRLTLDVDGNIRVYTRNKRRWMVTWQAFSITCTIHGVCGPNSLCTYNPESGRTCACMHGYKAKNGSDSSYGCEPKFDLNKNPENYDFIKLPFVEFYGFDSQFLPNTTLKGCQKACLDDPNCKAIQLNFDKGGGKFDCYVKTLLYNGLYKGTQINTYLKLAKADVLSYNKKVANMSKLDCSTLVLELKRPYDQKRVNGSIKFMLWFSTILGGIEVLCLLFFYYITKRSSGITTQTYLVIATGFKRFTYDEIVKASHKFREEIGRGGGGIVYKGKLSDNRVVAIKVLHDAIQGEAEFLAEMSTIGRINHMNLIETYGYCAEGKHRILVYEYMENGALAHNLLGDKQLGWQKRFEIAIGVAKGLAYLHEECLEWVLHCDVKPHNILLDVDYNPKVADFGLAKLFHQDVTQNSVFSRIRGTRGYMAPEWVFNLPITSKVDVYSYGMVVLEMITGRSPTCDQTVDYNEIVEQKRLVDWVRGKVHEASGSLTKTQVKEILDPMINEEFEDVQVKKLLRVALQCVEEDKDARPTMSEVVKMLLRSDND</sequence>
<evidence type="ECO:0000256" key="2">
    <source>
        <dbReference type="ARBA" id="ARBA00022527"/>
    </source>
</evidence>
<dbReference type="Gene3D" id="3.50.4.10">
    <property type="entry name" value="Hepatocyte Growth Factor"/>
    <property type="match status" value="1"/>
</dbReference>
<dbReference type="Pfam" id="PF00069">
    <property type="entry name" value="Pkinase"/>
    <property type="match status" value="1"/>
</dbReference>
<keyword evidence="6" id="KW-0732">Signal</keyword>
<keyword evidence="5 19" id="KW-0812">Transmembrane</keyword>
<dbReference type="CDD" id="cd00028">
    <property type="entry name" value="B_lectin"/>
    <property type="match status" value="1"/>
</dbReference>
<comment type="similarity">
    <text evidence="17">Belongs to the protein kinase superfamily. Ser/Thr protein kinase family.</text>
</comment>
<evidence type="ECO:0000256" key="19">
    <source>
        <dbReference type="SAM" id="Phobius"/>
    </source>
</evidence>
<keyword evidence="2 17" id="KW-0723">Serine/threonine-protein kinase</keyword>
<dbReference type="PANTHER" id="PTHR47974">
    <property type="entry name" value="OS07G0415500 PROTEIN"/>
    <property type="match status" value="1"/>
</dbReference>
<evidence type="ECO:0000313" key="22">
    <source>
        <dbReference type="EMBL" id="KAK1407669.1"/>
    </source>
</evidence>
<keyword evidence="4 17" id="KW-0808">Transferase</keyword>